<dbReference type="AlphaFoldDB" id="A0AAV1CS61"/>
<organism evidence="1 2">
    <name type="scientific">Oldenlandia corymbosa var. corymbosa</name>
    <dbReference type="NCBI Taxonomy" id="529605"/>
    <lineage>
        <taxon>Eukaryota</taxon>
        <taxon>Viridiplantae</taxon>
        <taxon>Streptophyta</taxon>
        <taxon>Embryophyta</taxon>
        <taxon>Tracheophyta</taxon>
        <taxon>Spermatophyta</taxon>
        <taxon>Magnoliopsida</taxon>
        <taxon>eudicotyledons</taxon>
        <taxon>Gunneridae</taxon>
        <taxon>Pentapetalae</taxon>
        <taxon>asterids</taxon>
        <taxon>lamiids</taxon>
        <taxon>Gentianales</taxon>
        <taxon>Rubiaceae</taxon>
        <taxon>Rubioideae</taxon>
        <taxon>Spermacoceae</taxon>
        <taxon>Hedyotis-Oldenlandia complex</taxon>
        <taxon>Oldenlandia</taxon>
    </lineage>
</organism>
<sequence>MGDDNIFNLNGTVFIRFGTSNDKIFVGISCIKKVHVQIYNQLMELWERRTSSGRHLSGHLESYNPMRYRADSAMSWNLIKH</sequence>
<reference evidence="1" key="1">
    <citation type="submission" date="2023-03" db="EMBL/GenBank/DDBJ databases">
        <authorList>
            <person name="Julca I."/>
        </authorList>
    </citation>
    <scope>NUCLEOTIDE SEQUENCE</scope>
</reference>
<protein>
    <submittedName>
        <fullName evidence="1">OLC1v1033905C1</fullName>
    </submittedName>
</protein>
<proteinExistence type="predicted"/>
<name>A0AAV1CS61_OLDCO</name>
<accession>A0AAV1CS61</accession>
<gene>
    <name evidence="1" type="ORF">OLC1_LOCUS7953</name>
</gene>
<dbReference type="EMBL" id="OX459120">
    <property type="protein sequence ID" value="CAI9097472.1"/>
    <property type="molecule type" value="Genomic_DNA"/>
</dbReference>
<evidence type="ECO:0000313" key="1">
    <source>
        <dbReference type="EMBL" id="CAI9097472.1"/>
    </source>
</evidence>
<evidence type="ECO:0000313" key="2">
    <source>
        <dbReference type="Proteomes" id="UP001161247"/>
    </source>
</evidence>
<keyword evidence="2" id="KW-1185">Reference proteome</keyword>
<dbReference type="Proteomes" id="UP001161247">
    <property type="component" value="Chromosome 3"/>
</dbReference>